<dbReference type="Proteomes" id="UP000192722">
    <property type="component" value="Unassembled WGS sequence"/>
</dbReference>
<protein>
    <submittedName>
        <fullName evidence="2">Uncharacterized protein</fullName>
    </submittedName>
</protein>
<evidence type="ECO:0000256" key="1">
    <source>
        <dbReference type="SAM" id="MobiDB-lite"/>
    </source>
</evidence>
<gene>
    <name evidence="2" type="ORF">BS639_17880</name>
</gene>
<organism evidence="2 3">
    <name type="scientific">Rouxiella silvae</name>
    <dbReference type="NCBI Taxonomy" id="1646373"/>
    <lineage>
        <taxon>Bacteria</taxon>
        <taxon>Pseudomonadati</taxon>
        <taxon>Pseudomonadota</taxon>
        <taxon>Gammaproteobacteria</taxon>
        <taxon>Enterobacterales</taxon>
        <taxon>Yersiniaceae</taxon>
        <taxon>Rouxiella</taxon>
    </lineage>
</organism>
<comment type="caution">
    <text evidence="2">The sequence shown here is derived from an EMBL/GenBank/DDBJ whole genome shotgun (WGS) entry which is preliminary data.</text>
</comment>
<feature type="region of interest" description="Disordered" evidence="1">
    <location>
        <begin position="106"/>
        <end position="125"/>
    </location>
</feature>
<name>A0ABX3TXA9_9GAMM</name>
<sequence length="125" mass="13512">MALVGKYTFNGQEIAAAYVVIKAVEFKTQYTAIVSLAVYSSKEAYSIGMLPVSDFMMSFVYDGTSAPWDYFEKAALASDSFPGFIKEETVVIVQPVISSRSTALFPTLQGDTDDAATSSDSKTES</sequence>
<evidence type="ECO:0000313" key="2">
    <source>
        <dbReference type="EMBL" id="ORJ19862.1"/>
    </source>
</evidence>
<reference evidence="2 3" key="1">
    <citation type="journal article" date="2017" name="Int. J. Syst. Evol. Microbiol.">
        <title>Rouxiella badensis sp. nov. and Rouxiella silvae sp. nov. isolated from peat bog soil in Germany and emendation of the genus description.</title>
        <authorList>
            <person name="Le Fleche-Mateos A."/>
            <person name="Kugler J.H."/>
            <person name="Hansen S.H."/>
            <person name="Syldatk C."/>
            <person name="Hausmann R."/>
            <person name="Lomprez F."/>
            <person name="Vandenbogaert M."/>
            <person name="Manuguerra J.C."/>
            <person name="Grimont P.A."/>
        </authorList>
    </citation>
    <scope>NUCLEOTIDE SEQUENCE [LARGE SCALE GENOMIC DNA]</scope>
    <source>
        <strain evidence="2 3">213</strain>
    </source>
</reference>
<accession>A0ABX3TXA9</accession>
<keyword evidence="3" id="KW-1185">Reference proteome</keyword>
<dbReference type="EMBL" id="MRWD01000047">
    <property type="protein sequence ID" value="ORJ19862.1"/>
    <property type="molecule type" value="Genomic_DNA"/>
</dbReference>
<feature type="compositionally biased region" description="Low complexity" evidence="1">
    <location>
        <begin position="115"/>
        <end position="125"/>
    </location>
</feature>
<proteinExistence type="predicted"/>
<evidence type="ECO:0000313" key="3">
    <source>
        <dbReference type="Proteomes" id="UP000192722"/>
    </source>
</evidence>
<dbReference type="RefSeq" id="WP_084983855.1">
    <property type="nucleotide sequence ID" value="NZ_CBCSCF010000001.1"/>
</dbReference>